<proteinExistence type="predicted"/>
<protein>
    <submittedName>
        <fullName evidence="1">Uncharacterized protein</fullName>
    </submittedName>
</protein>
<evidence type="ECO:0000313" key="1">
    <source>
        <dbReference type="EMBL" id="OAI25927.1"/>
    </source>
</evidence>
<dbReference type="Proteomes" id="UP000077734">
    <property type="component" value="Unassembled WGS sequence"/>
</dbReference>
<gene>
    <name evidence="1" type="ORF">A1356_12810</name>
</gene>
<accession>A0AA91DDD8</accession>
<dbReference type="EMBL" id="LUUL01000077">
    <property type="protein sequence ID" value="OAI25927.1"/>
    <property type="molecule type" value="Genomic_DNA"/>
</dbReference>
<comment type="caution">
    <text evidence="1">The sequence shown here is derived from an EMBL/GenBank/DDBJ whole genome shotgun (WGS) entry which is preliminary data.</text>
</comment>
<name>A0AA91DDD8_9GAMM</name>
<reference evidence="1 2" key="1">
    <citation type="submission" date="2016-03" db="EMBL/GenBank/DDBJ databases">
        <authorList>
            <person name="Heylen K."/>
            <person name="De Vos P."/>
            <person name="Vekeman B."/>
        </authorList>
    </citation>
    <scope>NUCLEOTIDE SEQUENCE [LARGE SCALE GENOMIC DNA]</scope>
    <source>
        <strain evidence="1 2">R-49807</strain>
    </source>
</reference>
<evidence type="ECO:0000313" key="2">
    <source>
        <dbReference type="Proteomes" id="UP000077734"/>
    </source>
</evidence>
<dbReference type="AlphaFoldDB" id="A0AA91DDD8"/>
<sequence>MHNEINMVEHDEDNTEIDGDDGVLNAIPVAINALIHAVKDTEEAASLYIPVAIKSIIKEH</sequence>
<keyword evidence="2" id="KW-1185">Reference proteome</keyword>
<organism evidence="1 2">
    <name type="scientific">Methylomonas koyamae</name>
    <dbReference type="NCBI Taxonomy" id="702114"/>
    <lineage>
        <taxon>Bacteria</taxon>
        <taxon>Pseudomonadati</taxon>
        <taxon>Pseudomonadota</taxon>
        <taxon>Gammaproteobacteria</taxon>
        <taxon>Methylococcales</taxon>
        <taxon>Methylococcaceae</taxon>
        <taxon>Methylomonas</taxon>
    </lineage>
</organism>